<name>A0A7G9GSG3_9FIRM</name>
<evidence type="ECO:0000256" key="3">
    <source>
        <dbReference type="ARBA" id="ARBA00022448"/>
    </source>
</evidence>
<dbReference type="InterPro" id="IPR036249">
    <property type="entry name" value="Thioredoxin-like_sf"/>
</dbReference>
<dbReference type="PROSITE" id="PS51352">
    <property type="entry name" value="THIOREDOXIN_2"/>
    <property type="match status" value="1"/>
</dbReference>
<keyword evidence="13" id="KW-1185">Reference proteome</keyword>
<dbReference type="FunFam" id="3.40.30.10:FF:000001">
    <property type="entry name" value="Thioredoxin"/>
    <property type="match status" value="1"/>
</dbReference>
<evidence type="ECO:0000256" key="9">
    <source>
        <dbReference type="PIRSR" id="PIRSR000077-1"/>
    </source>
</evidence>
<dbReference type="EMBL" id="CP060636">
    <property type="protein sequence ID" value="QNM13745.1"/>
    <property type="molecule type" value="Genomic_DNA"/>
</dbReference>
<dbReference type="PIRSF" id="PIRSF000077">
    <property type="entry name" value="Thioredoxin"/>
    <property type="match status" value="1"/>
</dbReference>
<dbReference type="SUPFAM" id="SSF52833">
    <property type="entry name" value="Thioredoxin-like"/>
    <property type="match status" value="1"/>
</dbReference>
<evidence type="ECO:0000256" key="1">
    <source>
        <dbReference type="ARBA" id="ARBA00008987"/>
    </source>
</evidence>
<evidence type="ECO:0000256" key="7">
    <source>
        <dbReference type="NCBIfam" id="TIGR01068"/>
    </source>
</evidence>
<dbReference type="PROSITE" id="PS00194">
    <property type="entry name" value="THIOREDOXIN_1"/>
    <property type="match status" value="1"/>
</dbReference>
<evidence type="ECO:0000256" key="10">
    <source>
        <dbReference type="PIRSR" id="PIRSR000077-4"/>
    </source>
</evidence>
<dbReference type="InterPro" id="IPR005746">
    <property type="entry name" value="Thioredoxin"/>
</dbReference>
<accession>A0A7G9GSG3</accession>
<feature type="disulfide bond" description="Redox-active" evidence="10">
    <location>
        <begin position="31"/>
        <end position="34"/>
    </location>
</feature>
<dbReference type="RefSeq" id="WP_117451224.1">
    <property type="nucleotide sequence ID" value="NZ_CP060636.1"/>
</dbReference>
<proteinExistence type="inferred from homology"/>
<sequence length="105" mass="11754">MSNVLHPNEVEFNEIIKKNEVVFIDFYASWCGPCKMLAPEIEKLAEAYAGKVAVLKVDVDKEPNLAARFGVQSIPNLFLIKKGILVNSVLGYQPYPKLVNFIEGK</sequence>
<evidence type="ECO:0000313" key="13">
    <source>
        <dbReference type="Proteomes" id="UP000515856"/>
    </source>
</evidence>
<dbReference type="Proteomes" id="UP000515856">
    <property type="component" value="Chromosome"/>
</dbReference>
<evidence type="ECO:0000256" key="8">
    <source>
        <dbReference type="PIRNR" id="PIRNR000077"/>
    </source>
</evidence>
<organism evidence="12 13">
    <name type="scientific">[Eubacterium] hominis</name>
    <dbReference type="NCBI Taxonomy" id="2764325"/>
    <lineage>
        <taxon>Bacteria</taxon>
        <taxon>Bacillati</taxon>
        <taxon>Bacillota</taxon>
        <taxon>Erysipelotrichia</taxon>
        <taxon>Erysipelotrichales</taxon>
        <taxon>Erysipelotrichaceae</taxon>
        <taxon>Amedibacillus</taxon>
    </lineage>
</organism>
<feature type="site" description="Contributes to redox potential value" evidence="9">
    <location>
        <position position="32"/>
    </location>
</feature>
<evidence type="ECO:0000256" key="4">
    <source>
        <dbReference type="ARBA" id="ARBA00022982"/>
    </source>
</evidence>
<dbReference type="AlphaFoldDB" id="A0A7G9GSG3"/>
<dbReference type="InterPro" id="IPR017937">
    <property type="entry name" value="Thioredoxin_CS"/>
</dbReference>
<dbReference type="PRINTS" id="PR00421">
    <property type="entry name" value="THIOREDOXIN"/>
</dbReference>
<evidence type="ECO:0000256" key="5">
    <source>
        <dbReference type="ARBA" id="ARBA00023157"/>
    </source>
</evidence>
<evidence type="ECO:0000256" key="6">
    <source>
        <dbReference type="ARBA" id="ARBA00023284"/>
    </source>
</evidence>
<feature type="active site" description="Nucleophile" evidence="9">
    <location>
        <position position="31"/>
    </location>
</feature>
<evidence type="ECO:0000259" key="11">
    <source>
        <dbReference type="PROSITE" id="PS51352"/>
    </source>
</evidence>
<keyword evidence="6 10" id="KW-0676">Redox-active center</keyword>
<dbReference type="KEGG" id="ehn:H9Q80_07335"/>
<feature type="domain" description="Thioredoxin" evidence="11">
    <location>
        <begin position="1"/>
        <end position="105"/>
    </location>
</feature>
<protein>
    <recommendedName>
        <fullName evidence="2 7">Thioredoxin</fullName>
    </recommendedName>
</protein>
<feature type="active site" description="Nucleophile" evidence="9">
    <location>
        <position position="34"/>
    </location>
</feature>
<dbReference type="Gene3D" id="3.40.30.10">
    <property type="entry name" value="Glutaredoxin"/>
    <property type="match status" value="1"/>
</dbReference>
<keyword evidence="3" id="KW-0813">Transport</keyword>
<dbReference type="GO" id="GO:0015035">
    <property type="term" value="F:protein-disulfide reductase activity"/>
    <property type="evidence" value="ECO:0007669"/>
    <property type="project" value="UniProtKB-UniRule"/>
</dbReference>
<reference evidence="12 13" key="1">
    <citation type="submission" date="2020-08" db="EMBL/GenBank/DDBJ databases">
        <authorList>
            <person name="Liu C."/>
            <person name="Sun Q."/>
        </authorList>
    </citation>
    <scope>NUCLEOTIDE SEQUENCE [LARGE SCALE GENOMIC DNA]</scope>
    <source>
        <strain evidence="12 13">NSJ-61</strain>
    </source>
</reference>
<dbReference type="GO" id="GO:0005737">
    <property type="term" value="C:cytoplasm"/>
    <property type="evidence" value="ECO:0007669"/>
    <property type="project" value="TreeGrafter"/>
</dbReference>
<dbReference type="CDD" id="cd02947">
    <property type="entry name" value="TRX_family"/>
    <property type="match status" value="1"/>
</dbReference>
<keyword evidence="4" id="KW-0249">Electron transport</keyword>
<dbReference type="InterPro" id="IPR013766">
    <property type="entry name" value="Thioredoxin_domain"/>
</dbReference>
<dbReference type="PANTHER" id="PTHR45663:SF11">
    <property type="entry name" value="GEO12009P1"/>
    <property type="match status" value="1"/>
</dbReference>
<dbReference type="NCBIfam" id="TIGR01068">
    <property type="entry name" value="thioredoxin"/>
    <property type="match status" value="1"/>
</dbReference>
<dbReference type="PANTHER" id="PTHR45663">
    <property type="entry name" value="GEO12009P1"/>
    <property type="match status" value="1"/>
</dbReference>
<feature type="site" description="Deprotonates C-terminal active site Cys" evidence="9">
    <location>
        <position position="25"/>
    </location>
</feature>
<gene>
    <name evidence="12" type="primary">trxA</name>
    <name evidence="12" type="ORF">H9Q80_07335</name>
</gene>
<comment type="similarity">
    <text evidence="1 8">Belongs to the thioredoxin family.</text>
</comment>
<evidence type="ECO:0000313" key="12">
    <source>
        <dbReference type="EMBL" id="QNM13745.1"/>
    </source>
</evidence>
<keyword evidence="5 10" id="KW-1015">Disulfide bond</keyword>
<evidence type="ECO:0000256" key="2">
    <source>
        <dbReference type="ARBA" id="ARBA00020570"/>
    </source>
</evidence>
<dbReference type="Pfam" id="PF00085">
    <property type="entry name" value="Thioredoxin"/>
    <property type="match status" value="1"/>
</dbReference>
<feature type="site" description="Contributes to redox potential value" evidence="9">
    <location>
        <position position="33"/>
    </location>
</feature>